<proteinExistence type="predicted"/>
<dbReference type="Proteomes" id="UP000184231">
    <property type="component" value="Unassembled WGS sequence"/>
</dbReference>
<evidence type="ECO:0000313" key="1">
    <source>
        <dbReference type="EMBL" id="SHI81780.1"/>
    </source>
</evidence>
<name>A0A1M6E8V5_9FLAO</name>
<gene>
    <name evidence="1" type="ORF">SAMN04487911_10666</name>
</gene>
<accession>A0A1M6E8V5</accession>
<keyword evidence="2" id="KW-1185">Reference proteome</keyword>
<protein>
    <submittedName>
        <fullName evidence="1">Uncharacterized protein</fullName>
    </submittedName>
</protein>
<dbReference type="AlphaFoldDB" id="A0A1M6E8V5"/>
<dbReference type="STRING" id="558155.SAMN04487911_10666"/>
<dbReference type="EMBL" id="FQYX01000006">
    <property type="protein sequence ID" value="SHI81780.1"/>
    <property type="molecule type" value="Genomic_DNA"/>
</dbReference>
<organism evidence="1 2">
    <name type="scientific">Arenibacter nanhaiticus</name>
    <dbReference type="NCBI Taxonomy" id="558155"/>
    <lineage>
        <taxon>Bacteria</taxon>
        <taxon>Pseudomonadati</taxon>
        <taxon>Bacteroidota</taxon>
        <taxon>Flavobacteriia</taxon>
        <taxon>Flavobacteriales</taxon>
        <taxon>Flavobacteriaceae</taxon>
        <taxon>Arenibacter</taxon>
    </lineage>
</organism>
<sequence>MNIASVKIIIPGLSGNLKRLSTTNVGSLYIIETNSLVIPKVAIDWPTK</sequence>
<reference evidence="1 2" key="1">
    <citation type="submission" date="2016-11" db="EMBL/GenBank/DDBJ databases">
        <authorList>
            <person name="Jaros S."/>
            <person name="Januszkiewicz K."/>
            <person name="Wedrychowicz H."/>
        </authorList>
    </citation>
    <scope>NUCLEOTIDE SEQUENCE [LARGE SCALE GENOMIC DNA]</scope>
    <source>
        <strain evidence="1 2">CGMCC 1.8863</strain>
    </source>
</reference>
<evidence type="ECO:0000313" key="2">
    <source>
        <dbReference type="Proteomes" id="UP000184231"/>
    </source>
</evidence>